<evidence type="ECO:0000313" key="1">
    <source>
        <dbReference type="EMBL" id="RRO86289.1"/>
    </source>
</evidence>
<gene>
    <name evidence="1" type="ORF">CXF48_07695</name>
</gene>
<name>A0A3R8RDM4_9CORY</name>
<dbReference type="GeneID" id="60808879"/>
<reference evidence="1 2" key="1">
    <citation type="submission" date="2018-01" db="EMBL/GenBank/DDBJ databases">
        <title>Twenty Corynebacterium bovis Genomes.</title>
        <authorList>
            <person name="Gulvik C.A."/>
        </authorList>
    </citation>
    <scope>NUCLEOTIDE SEQUENCE [LARGE SCALE GENOMIC DNA]</scope>
    <source>
        <strain evidence="1 2">F6900</strain>
    </source>
</reference>
<dbReference type="InterPro" id="IPR011009">
    <property type="entry name" value="Kinase-like_dom_sf"/>
</dbReference>
<organism evidence="1 2">
    <name type="scientific">Corynebacterium bovis</name>
    <dbReference type="NCBI Taxonomy" id="36808"/>
    <lineage>
        <taxon>Bacteria</taxon>
        <taxon>Bacillati</taxon>
        <taxon>Actinomycetota</taxon>
        <taxon>Actinomycetes</taxon>
        <taxon>Mycobacteriales</taxon>
        <taxon>Corynebacteriaceae</taxon>
        <taxon>Corynebacterium</taxon>
    </lineage>
</organism>
<dbReference type="Gene3D" id="3.90.1200.10">
    <property type="match status" value="1"/>
</dbReference>
<dbReference type="RefSeq" id="WP_010274490.1">
    <property type="nucleotide sequence ID" value="NZ_CP066067.1"/>
</dbReference>
<proteinExistence type="predicted"/>
<dbReference type="EMBL" id="PQNK01000011">
    <property type="protein sequence ID" value="RRO86289.1"/>
    <property type="molecule type" value="Genomic_DNA"/>
</dbReference>
<accession>A0A3R8RDM4</accession>
<dbReference type="AlphaFoldDB" id="A0A3R8RDM4"/>
<evidence type="ECO:0000313" key="2">
    <source>
        <dbReference type="Proteomes" id="UP000276526"/>
    </source>
</evidence>
<protein>
    <submittedName>
        <fullName evidence="1">Uncharacterized protein</fullName>
    </submittedName>
</protein>
<dbReference type="SUPFAM" id="SSF56112">
    <property type="entry name" value="Protein kinase-like (PK-like)"/>
    <property type="match status" value="1"/>
</dbReference>
<comment type="caution">
    <text evidence="1">The sequence shown here is derived from an EMBL/GenBank/DDBJ whole genome shotgun (WGS) entry which is preliminary data.</text>
</comment>
<sequence>MSIETTVAAASHLLANRFGGAQELSQPEDLGGDGPALVLRVRVAPNPFLQERTVVVKQLPPLSDDAGDSGAAMIREVVAYQYTNTLAEHLRPGPLLLAHDLDQRLMILSDAGDGVSFTDVLTLGDAEARRSGLRKLGRALGTMHAATSSGEASFETLHRRQCMKHGVDPDGELSRDVDVAGLASTGIRLLEDDGVPVNPTVRAFAEDSSSRHGHQHLRAFTPFDLTPDNIMLTERVVFLDYEWAGFRDVAFDVASVIAGFPQDTTTPLPDEGDVTEFIAAWRSEVEAAWPAVRDDAVLAGSVMTALIGWALMGLSLLHYGTLDVRRAGQAGPGVTRGDGSHISTMPQEHLRDLATTAEAIRRFAGAMDDPRFPAVGEFAGALLERLARLGATPQVR</sequence>
<dbReference type="OrthoDB" id="144109at2"/>
<dbReference type="Proteomes" id="UP000276526">
    <property type="component" value="Unassembled WGS sequence"/>
</dbReference>